<reference evidence="4" key="1">
    <citation type="submission" date="2023-03" db="EMBL/GenBank/DDBJ databases">
        <title>Massive genome expansion in bonnet fungi (Mycena s.s.) driven by repeated elements and novel gene families across ecological guilds.</title>
        <authorList>
            <consortium name="Lawrence Berkeley National Laboratory"/>
            <person name="Harder C.B."/>
            <person name="Miyauchi S."/>
            <person name="Viragh M."/>
            <person name="Kuo A."/>
            <person name="Thoen E."/>
            <person name="Andreopoulos B."/>
            <person name="Lu D."/>
            <person name="Skrede I."/>
            <person name="Drula E."/>
            <person name="Henrissat B."/>
            <person name="Morin E."/>
            <person name="Kohler A."/>
            <person name="Barry K."/>
            <person name="LaButti K."/>
            <person name="Morin E."/>
            <person name="Salamov A."/>
            <person name="Lipzen A."/>
            <person name="Mereny Z."/>
            <person name="Hegedus B."/>
            <person name="Baldrian P."/>
            <person name="Stursova M."/>
            <person name="Weitz H."/>
            <person name="Taylor A."/>
            <person name="Grigoriev I.V."/>
            <person name="Nagy L.G."/>
            <person name="Martin F."/>
            <person name="Kauserud H."/>
        </authorList>
    </citation>
    <scope>NUCLEOTIDE SEQUENCE</scope>
    <source>
        <strain evidence="4">9144</strain>
    </source>
</reference>
<evidence type="ECO:0000313" key="4">
    <source>
        <dbReference type="EMBL" id="KAJ7215938.1"/>
    </source>
</evidence>
<keyword evidence="2" id="KW-0812">Transmembrane</keyword>
<evidence type="ECO:0008006" key="6">
    <source>
        <dbReference type="Google" id="ProtNLM"/>
    </source>
</evidence>
<feature type="transmembrane region" description="Helical" evidence="2">
    <location>
        <begin position="99"/>
        <end position="121"/>
    </location>
</feature>
<feature type="signal peptide" evidence="3">
    <location>
        <begin position="1"/>
        <end position="18"/>
    </location>
</feature>
<feature type="transmembrane region" description="Helical" evidence="2">
    <location>
        <begin position="142"/>
        <end position="167"/>
    </location>
</feature>
<keyword evidence="2" id="KW-0472">Membrane</keyword>
<dbReference type="AlphaFoldDB" id="A0AAD6YIF5"/>
<keyword evidence="3" id="KW-0732">Signal</keyword>
<sequence>MSVILAAAVQALAGVAAAFGTKRAREEEEAHGDSTTQVSVTNLDIHEDASIATDCCREPVRRPAPASREEDFIRKARDVVSQAAAILSVISISYQDATIMYGLAAVTNVVLTTLTAGRILWMRRAASHVPVDKTLRLRYNTAIRLILESGVIYCIGAIVMLIASLGAAENTSVGATQSVILMAIAQPLLNIVPTFTLVYVGRNATDTSEDRPIRSSSIATSAPAALYAEYKALCAVIDQSEARVFDHIVRAHYQIDLAISLGSALSPAAINGLCELPPAENEMLGNLHCEYVPVSEQDGSAGSFTSSESSICPAPSMLGQPTPAFILPAWPPLPYTAPPPIGARPRYFRAPYPDLSLPRPRPPPPPAQLFSRAGGGGRSDQPRYLPSTDYTTYTRPVAHAFVSHGSGQYPQAWRRGAPATVSHHSPRHGRPMPYAPIPEEREYEHTYDLPGRL</sequence>
<accession>A0AAD6YIF5</accession>
<comment type="caution">
    <text evidence="4">The sequence shown here is derived from an EMBL/GenBank/DDBJ whole genome shotgun (WGS) entry which is preliminary data.</text>
</comment>
<feature type="chain" id="PRO_5042119316" description="Transmembrane protein" evidence="3">
    <location>
        <begin position="19"/>
        <end position="453"/>
    </location>
</feature>
<keyword evidence="2" id="KW-1133">Transmembrane helix</keyword>
<proteinExistence type="predicted"/>
<evidence type="ECO:0000256" key="3">
    <source>
        <dbReference type="SAM" id="SignalP"/>
    </source>
</evidence>
<evidence type="ECO:0000256" key="1">
    <source>
        <dbReference type="SAM" id="MobiDB-lite"/>
    </source>
</evidence>
<evidence type="ECO:0000313" key="5">
    <source>
        <dbReference type="Proteomes" id="UP001219525"/>
    </source>
</evidence>
<protein>
    <recommendedName>
        <fullName evidence="6">Transmembrane protein</fullName>
    </recommendedName>
</protein>
<keyword evidence="5" id="KW-1185">Reference proteome</keyword>
<dbReference type="EMBL" id="JARJCW010000016">
    <property type="protein sequence ID" value="KAJ7215938.1"/>
    <property type="molecule type" value="Genomic_DNA"/>
</dbReference>
<feature type="transmembrane region" description="Helical" evidence="2">
    <location>
        <begin position="179"/>
        <end position="201"/>
    </location>
</feature>
<gene>
    <name evidence="4" type="ORF">GGX14DRAFT_562384</name>
</gene>
<feature type="region of interest" description="Disordered" evidence="1">
    <location>
        <begin position="356"/>
        <end position="383"/>
    </location>
</feature>
<name>A0AAD6YIF5_9AGAR</name>
<organism evidence="4 5">
    <name type="scientific">Mycena pura</name>
    <dbReference type="NCBI Taxonomy" id="153505"/>
    <lineage>
        <taxon>Eukaryota</taxon>
        <taxon>Fungi</taxon>
        <taxon>Dikarya</taxon>
        <taxon>Basidiomycota</taxon>
        <taxon>Agaricomycotina</taxon>
        <taxon>Agaricomycetes</taxon>
        <taxon>Agaricomycetidae</taxon>
        <taxon>Agaricales</taxon>
        <taxon>Marasmiineae</taxon>
        <taxon>Mycenaceae</taxon>
        <taxon>Mycena</taxon>
    </lineage>
</organism>
<evidence type="ECO:0000256" key="2">
    <source>
        <dbReference type="SAM" id="Phobius"/>
    </source>
</evidence>
<dbReference type="Proteomes" id="UP001219525">
    <property type="component" value="Unassembled WGS sequence"/>
</dbReference>